<evidence type="ECO:0000313" key="2">
    <source>
        <dbReference type="Proteomes" id="UP000008022"/>
    </source>
</evidence>
<dbReference type="Gramene" id="ORUFI07G17850.1">
    <property type="protein sequence ID" value="ORUFI07G17850.1"/>
    <property type="gene ID" value="ORUFI07G17850"/>
</dbReference>
<keyword evidence="2" id="KW-1185">Reference proteome</keyword>
<protein>
    <submittedName>
        <fullName evidence="1">Uncharacterized protein</fullName>
    </submittedName>
</protein>
<organism evidence="1 2">
    <name type="scientific">Oryza rufipogon</name>
    <name type="common">Brownbeard rice</name>
    <name type="synonym">Asian wild rice</name>
    <dbReference type="NCBI Taxonomy" id="4529"/>
    <lineage>
        <taxon>Eukaryota</taxon>
        <taxon>Viridiplantae</taxon>
        <taxon>Streptophyta</taxon>
        <taxon>Embryophyta</taxon>
        <taxon>Tracheophyta</taxon>
        <taxon>Spermatophyta</taxon>
        <taxon>Magnoliopsida</taxon>
        <taxon>Liliopsida</taxon>
        <taxon>Poales</taxon>
        <taxon>Poaceae</taxon>
        <taxon>BOP clade</taxon>
        <taxon>Oryzoideae</taxon>
        <taxon>Oryzeae</taxon>
        <taxon>Oryzinae</taxon>
        <taxon>Oryza</taxon>
    </lineage>
</organism>
<evidence type="ECO:0000313" key="1">
    <source>
        <dbReference type="EnsemblPlants" id="ORUFI07G17850.1"/>
    </source>
</evidence>
<proteinExistence type="predicted"/>
<reference evidence="2" key="1">
    <citation type="submission" date="2013-06" db="EMBL/GenBank/DDBJ databases">
        <authorList>
            <person name="Zhao Q."/>
        </authorList>
    </citation>
    <scope>NUCLEOTIDE SEQUENCE</scope>
    <source>
        <strain evidence="2">cv. W1943</strain>
    </source>
</reference>
<dbReference type="Proteomes" id="UP000008022">
    <property type="component" value="Unassembled WGS sequence"/>
</dbReference>
<sequence>MIRFYGMSRRVVVVVVPADDGDLPRRAYLGYLAGGKRKDPRCLTNPPSLLSVVAFVVHRARACR</sequence>
<name>A0A0E0Q9C3_ORYRU</name>
<reference evidence="1" key="2">
    <citation type="submission" date="2015-06" db="UniProtKB">
        <authorList>
            <consortium name="EnsemblPlants"/>
        </authorList>
    </citation>
    <scope>IDENTIFICATION</scope>
</reference>
<accession>A0A0E0Q9C3</accession>
<dbReference type="EnsemblPlants" id="ORUFI07G17850.1">
    <property type="protein sequence ID" value="ORUFI07G17850.1"/>
    <property type="gene ID" value="ORUFI07G17850"/>
</dbReference>
<dbReference type="AlphaFoldDB" id="A0A0E0Q9C3"/>
<dbReference type="HOGENOM" id="CLU_2871660_0_0_1"/>